<name>A0A6A5BCZ4_NAEFO</name>
<dbReference type="EMBL" id="VFQX01000072">
    <property type="protein sequence ID" value="KAF0971950.1"/>
    <property type="molecule type" value="Genomic_DNA"/>
</dbReference>
<dbReference type="VEuPathDB" id="AmoebaDB:FDP41_009646"/>
<protein>
    <recommendedName>
        <fullName evidence="6">TauD/TfdA-like domain-containing protein</fullName>
    </recommendedName>
</protein>
<comment type="caution">
    <text evidence="4">The sequence shown here is derived from an EMBL/GenBank/DDBJ whole genome shotgun (WGS) entry which is preliminary data.</text>
</comment>
<organism evidence="4 5">
    <name type="scientific">Naegleria fowleri</name>
    <name type="common">Brain eating amoeba</name>
    <dbReference type="NCBI Taxonomy" id="5763"/>
    <lineage>
        <taxon>Eukaryota</taxon>
        <taxon>Discoba</taxon>
        <taxon>Heterolobosea</taxon>
        <taxon>Tetramitia</taxon>
        <taxon>Eutetramitia</taxon>
        <taxon>Vahlkampfiidae</taxon>
        <taxon>Naegleria</taxon>
    </lineage>
</organism>
<evidence type="ECO:0000256" key="3">
    <source>
        <dbReference type="SAM" id="MobiDB-lite"/>
    </source>
</evidence>
<gene>
    <name evidence="4" type="ORF">FDP41_009646</name>
</gene>
<dbReference type="Proteomes" id="UP000444721">
    <property type="component" value="Unassembled WGS sequence"/>
</dbReference>
<dbReference type="AlphaFoldDB" id="A0A6A5BCZ4"/>
<dbReference type="VEuPathDB" id="AmoebaDB:NfTy_087080"/>
<dbReference type="PANTHER" id="PTHR43779">
    <property type="entry name" value="DIOXYGENASE RV0097-RELATED"/>
    <property type="match status" value="1"/>
</dbReference>
<keyword evidence="5" id="KW-1185">Reference proteome</keyword>
<dbReference type="OrthoDB" id="10257314at2759"/>
<keyword evidence="1" id="KW-0560">Oxidoreductase</keyword>
<dbReference type="Gene3D" id="3.60.130.10">
    <property type="entry name" value="Clavaminate synthase-like"/>
    <property type="match status" value="2"/>
</dbReference>
<dbReference type="VEuPathDB" id="AmoebaDB:NF0050900"/>
<evidence type="ECO:0000256" key="1">
    <source>
        <dbReference type="ARBA" id="ARBA00023002"/>
    </source>
</evidence>
<dbReference type="OMA" id="NQCLINH"/>
<evidence type="ECO:0000313" key="4">
    <source>
        <dbReference type="EMBL" id="KAF0971950.1"/>
    </source>
</evidence>
<feature type="compositionally biased region" description="Low complexity" evidence="3">
    <location>
        <begin position="170"/>
        <end position="189"/>
    </location>
</feature>
<evidence type="ECO:0000313" key="5">
    <source>
        <dbReference type="Proteomes" id="UP000444721"/>
    </source>
</evidence>
<dbReference type="PANTHER" id="PTHR43779:SF3">
    <property type="entry name" value="(3R)-3-[(CARBOXYMETHYL)AMINO]FATTY ACID OXYGENASE_DECARBOXYLASE"/>
    <property type="match status" value="1"/>
</dbReference>
<proteinExistence type="predicted"/>
<reference evidence="4 5" key="1">
    <citation type="journal article" date="2019" name="Sci. Rep.">
        <title>Nanopore sequencing improves the draft genome of the human pathogenic amoeba Naegleria fowleri.</title>
        <authorList>
            <person name="Liechti N."/>
            <person name="Schurch N."/>
            <person name="Bruggmann R."/>
            <person name="Wittwer M."/>
        </authorList>
    </citation>
    <scope>NUCLEOTIDE SEQUENCE [LARGE SCALE GENOMIC DNA]</scope>
    <source>
        <strain evidence="4 5">ATCC 30894</strain>
    </source>
</reference>
<feature type="compositionally biased region" description="Low complexity" evidence="3">
    <location>
        <begin position="197"/>
        <end position="218"/>
    </location>
</feature>
<dbReference type="GeneID" id="68116861"/>
<dbReference type="InterPro" id="IPR042098">
    <property type="entry name" value="TauD-like_sf"/>
</dbReference>
<evidence type="ECO:0008006" key="6">
    <source>
        <dbReference type="Google" id="ProtNLM"/>
    </source>
</evidence>
<dbReference type="GO" id="GO:0016491">
    <property type="term" value="F:oxidoreductase activity"/>
    <property type="evidence" value="ECO:0007669"/>
    <property type="project" value="UniProtKB-KW"/>
</dbReference>
<dbReference type="SUPFAM" id="SSF51197">
    <property type="entry name" value="Clavaminate synthase-like"/>
    <property type="match status" value="2"/>
</dbReference>
<feature type="region of interest" description="Disordered" evidence="3">
    <location>
        <begin position="170"/>
        <end position="225"/>
    </location>
</feature>
<dbReference type="InterPro" id="IPR051178">
    <property type="entry name" value="TfdA_dioxygenase"/>
</dbReference>
<dbReference type="RefSeq" id="XP_044556665.1">
    <property type="nucleotide sequence ID" value="XM_044713626.1"/>
</dbReference>
<sequence>MPSCLGSCLCSTFTSFFGNNDGKSRIQYRKLYGTLGSITTTCPFTGKQQQQCGPLPFGREIFNVDISNGAKSLNDLEIIELRRALIEHHILLFRCSKPLSPTEQTQFCERLFGETARYPYPVNNQEMLWNQELDTYIPGHPDIWKIVSTDYTAANQRVLSKCALISSCPSSPQPSTNSSSSATQSIYNSPQKVSYPQSPQQYNMPCQQQQMQQTPYSPSLNMQSSPQYQHNYQQYGTSPYTTQQYNYASQQPQYQQQYNLHGNQSSLTPYYQAQQSPYSPLMKYEPSRSFSPISSSSQYQTTTTYNIDKPTFAAGNFFYWNCDGAYRHEICPTPVTVWNAALSNRDDEILFTDLQLAYERLEEAVKQKTSKVFSIIKGPSSSSVQPLVRKHPVTGKKGLYLHTGLLSGFLVSTDECNHSSTEQCPTEINNTINLPETKIKTMGCSCCKQLNQCLINHLDNGPVFRLKWKTGDIVVCDNMAVAFRGVYNPHIQQGQNTILYKTAIDTHDVFWLRDSELYKQCN</sequence>
<evidence type="ECO:0000256" key="2">
    <source>
        <dbReference type="ARBA" id="ARBA00023004"/>
    </source>
</evidence>
<accession>A0A6A5BCZ4</accession>
<keyword evidence="2" id="KW-0408">Iron</keyword>